<dbReference type="PANTHER" id="PTHR23245:SF25">
    <property type="entry name" value="TRNA WYBUTOSINE-SYNTHESIZING PROTEIN 2 HOMOLOG"/>
    <property type="match status" value="1"/>
</dbReference>
<reference evidence="2" key="1">
    <citation type="journal article" date="2020" name="Stud. Mycol.">
        <title>101 Dothideomycetes genomes: a test case for predicting lifestyles and emergence of pathogens.</title>
        <authorList>
            <person name="Haridas S."/>
            <person name="Albert R."/>
            <person name="Binder M."/>
            <person name="Bloem J."/>
            <person name="Labutti K."/>
            <person name="Salamov A."/>
            <person name="Andreopoulos B."/>
            <person name="Baker S."/>
            <person name="Barry K."/>
            <person name="Bills G."/>
            <person name="Bluhm B."/>
            <person name="Cannon C."/>
            <person name="Castanera R."/>
            <person name="Culley D."/>
            <person name="Daum C."/>
            <person name="Ezra D."/>
            <person name="Gonzalez J."/>
            <person name="Henrissat B."/>
            <person name="Kuo A."/>
            <person name="Liang C."/>
            <person name="Lipzen A."/>
            <person name="Lutzoni F."/>
            <person name="Magnuson J."/>
            <person name="Mondo S."/>
            <person name="Nolan M."/>
            <person name="Ohm R."/>
            <person name="Pangilinan J."/>
            <person name="Park H.-J."/>
            <person name="Ramirez L."/>
            <person name="Alfaro M."/>
            <person name="Sun H."/>
            <person name="Tritt A."/>
            <person name="Yoshinaga Y."/>
            <person name="Zwiers L.-H."/>
            <person name="Turgeon B."/>
            <person name="Goodwin S."/>
            <person name="Spatafora J."/>
            <person name="Crous P."/>
            <person name="Grigoriev I."/>
        </authorList>
    </citation>
    <scope>NUCLEOTIDE SEQUENCE</scope>
    <source>
        <strain evidence="2">ATCC 16933</strain>
    </source>
</reference>
<keyword evidence="3" id="KW-1185">Reference proteome</keyword>
<gene>
    <name evidence="2" type="ORF">BDY21DRAFT_420270</name>
</gene>
<dbReference type="GO" id="GO:0031591">
    <property type="term" value="P:wybutosine biosynthetic process"/>
    <property type="evidence" value="ECO:0007669"/>
    <property type="project" value="InterPro"/>
</dbReference>
<dbReference type="OrthoDB" id="2387925at2759"/>
<evidence type="ECO:0000313" key="3">
    <source>
        <dbReference type="Proteomes" id="UP000799766"/>
    </source>
</evidence>
<feature type="region of interest" description="Disordered" evidence="1">
    <location>
        <begin position="214"/>
        <end position="240"/>
    </location>
</feature>
<dbReference type="InterPro" id="IPR029063">
    <property type="entry name" value="SAM-dependent_MTases_sf"/>
</dbReference>
<proteinExistence type="predicted"/>
<dbReference type="GO" id="GO:0008175">
    <property type="term" value="F:tRNA methyltransferase activity"/>
    <property type="evidence" value="ECO:0007669"/>
    <property type="project" value="TreeGrafter"/>
</dbReference>
<dbReference type="GO" id="GO:0005737">
    <property type="term" value="C:cytoplasm"/>
    <property type="evidence" value="ECO:0007669"/>
    <property type="project" value="TreeGrafter"/>
</dbReference>
<dbReference type="PANTHER" id="PTHR23245">
    <property type="entry name" value="TRNA METHYLTRANSFERASE"/>
    <property type="match status" value="1"/>
</dbReference>
<keyword evidence="2" id="KW-0489">Methyltransferase</keyword>
<dbReference type="GO" id="GO:0008757">
    <property type="term" value="F:S-adenosylmethionine-dependent methyltransferase activity"/>
    <property type="evidence" value="ECO:0007669"/>
    <property type="project" value="InterPro"/>
</dbReference>
<feature type="region of interest" description="Disordered" evidence="1">
    <location>
        <begin position="405"/>
        <end position="430"/>
    </location>
</feature>
<dbReference type="AlphaFoldDB" id="A0A6A6P4Q4"/>
<accession>A0A6A6P4Q4</accession>
<dbReference type="Proteomes" id="UP000799766">
    <property type="component" value="Unassembled WGS sequence"/>
</dbReference>
<dbReference type="SUPFAM" id="SSF53335">
    <property type="entry name" value="S-adenosyl-L-methionine-dependent methyltransferases"/>
    <property type="match status" value="1"/>
</dbReference>
<dbReference type="GO" id="GO:0030488">
    <property type="term" value="P:tRNA methylation"/>
    <property type="evidence" value="ECO:0007669"/>
    <property type="project" value="TreeGrafter"/>
</dbReference>
<sequence>MQPHRDMSARRDPGASALVSFIVPRAEVKRVKTELERREKFDRSAKIRPNTDQTFAIPSSIEWPLAAPDDVESFRARLLEGIGLAALQQKIQLAPRRGAQTHAHDASSHLGQNPLRAAIAAWITTLPSSILPSLNIAPSALVSSFPTTHSVYPPLLLLPAHAFRSSPWPTLLRHIPSPHLATLYAGLASAAGATAVAINAPIPASCAASLGATEASNSADKPPSRSAPPSPNLLRTPSGLTPLHNFPSPVPLSASASSPSFLHRPPPAALRAALWAHTTQHGIAQTWAPAYTMFSRGNVREKARLLEVVEPRVARSPSPGRAGAGPEAGNADVRFAAVDLYAGVGYFAFCYAKAGAEVVLGWDISGWSVEGFARGAEANGWVCGRVGEGDDVDLGIVQALERRRDGEEDEVGQGEVVGSAVASKRRPRRNGRSHEPLLLAFHESNGYALSRIERLRSSIPPIRHVNCGLLPSSRGSWATAVEAVDPDAGGWVHLHENVGVHDVNARADEAVGALRTLLAAARKGYDEGGEPFAVVDTLKVIHDVSKFSAVQN</sequence>
<evidence type="ECO:0000313" key="2">
    <source>
        <dbReference type="EMBL" id="KAF2458976.1"/>
    </source>
</evidence>
<organism evidence="2 3">
    <name type="scientific">Lineolata rhizophorae</name>
    <dbReference type="NCBI Taxonomy" id="578093"/>
    <lineage>
        <taxon>Eukaryota</taxon>
        <taxon>Fungi</taxon>
        <taxon>Dikarya</taxon>
        <taxon>Ascomycota</taxon>
        <taxon>Pezizomycotina</taxon>
        <taxon>Dothideomycetes</taxon>
        <taxon>Dothideomycetes incertae sedis</taxon>
        <taxon>Lineolatales</taxon>
        <taxon>Lineolataceae</taxon>
        <taxon>Lineolata</taxon>
    </lineage>
</organism>
<name>A0A6A6P4Q4_9PEZI</name>
<evidence type="ECO:0000256" key="1">
    <source>
        <dbReference type="SAM" id="MobiDB-lite"/>
    </source>
</evidence>
<dbReference type="EMBL" id="MU001676">
    <property type="protein sequence ID" value="KAF2458976.1"/>
    <property type="molecule type" value="Genomic_DNA"/>
</dbReference>
<keyword evidence="2" id="KW-0808">Transferase</keyword>
<dbReference type="Gene3D" id="3.40.50.150">
    <property type="entry name" value="Vaccinia Virus protein VP39"/>
    <property type="match status" value="1"/>
</dbReference>
<protein>
    <submittedName>
        <fullName evidence="2">S-adenosyl-L-methionine-dependent methyltransferase</fullName>
    </submittedName>
</protein>